<feature type="region of interest" description="Disordered" evidence="1">
    <location>
        <begin position="298"/>
        <end position="339"/>
    </location>
</feature>
<organism evidence="2 3">
    <name type="scientific">Melipona quadrifasciata</name>
    <dbReference type="NCBI Taxonomy" id="166423"/>
    <lineage>
        <taxon>Eukaryota</taxon>
        <taxon>Metazoa</taxon>
        <taxon>Ecdysozoa</taxon>
        <taxon>Arthropoda</taxon>
        <taxon>Hexapoda</taxon>
        <taxon>Insecta</taxon>
        <taxon>Pterygota</taxon>
        <taxon>Neoptera</taxon>
        <taxon>Endopterygota</taxon>
        <taxon>Hymenoptera</taxon>
        <taxon>Apocrita</taxon>
        <taxon>Aculeata</taxon>
        <taxon>Apoidea</taxon>
        <taxon>Anthophila</taxon>
        <taxon>Apidae</taxon>
        <taxon>Melipona</taxon>
    </lineage>
</organism>
<sequence length="3187" mass="363044">MSSDFQTEYRITKALLHYYKVKEILLPPRKPGEPIPWQLTKFYEDTVDEMARTLIMEKLKDEEVLEEVELESENYEVDTDKKRERKVGSSILKRKTRKRGRPVQQSTKSSVRGSTRRGRRNEIVSDLSSTDSHRKDFSDFSILGETLVESAPLPTSDPEEIQRLLSCYIDNLHKSLDFQNRMKDPVKELFESMERKPDASDHLLDPFKPAKRVCVVFHGAPFTEYQEAACRSARVLEIPVLSIDKAITEVIAFAGSSCSIQLRQIIDDVYENYWQAFTRRGIVLSTFLIRAGESDEIGSQSTRRTVNSNKGASSPKDRSGTEESSKTSRRLKTLKSAKIETSDSVKEAILRLHADPDPIAELDKIPAGEKLEVLDPLSRYEYKIQAIFLLEKVVGQREIHETSRDKEDRGARKKQNASFAGITSELIFQALEERLSMDDFKRGFAVQSLESNFLRNNTPEALLFLLRIVGNIEYFLFVTFLNSMACYNAKVEQLRNETGKVTIKSRATKSGRSRDVSPLDVLKKPVNDFHMWYVRSSDPWQDVMYNTVVVQMSENLPAKSALHVYQLTSLAPISEAFSINESMPVSEVSVQESRSVAKRNRGRRGHKSTSRIEENRSLNASTIESTDTNTTSTIVEEPVKPRWILLPSESQRFKIRFRPEETGHYEETFALTLVDGNCVTHEVNVTGVADVPRLDMNPKTIFPKRKLNETDSSTYIHDEELYDFGSQLVLHKDKRPHRREARLKFCNISEVEADVRISLTENGSECFFVQPQQLLIAVRYRLTPFNHSVAAAAAAATVPRNRTTLSLTRNEICTARQLRDCDFVSHRHQTRDHRWEVAPVREEQSESRSDRGAKIECELYNFWGKIQLQCEGTKLDIELDEKELFFGRTLLHRMEHRTLTVRNKTPVPFFWHLEAEEPADPQITFAPSCGMIETRSEQKIEFCYRATTIGIIQRKAIIFKAFLDEDDDDPIFSDVVLLSGEAYDVAVDINYANPIDLKHIRADSPAKAVFSMRNRGDYEVKYVIMLDDNEKLAKLNLPVNFKKKLEIGPTSGTILPNEEKTVEVCILKYSPITFKPKTELTLKEAPILKCHLIDTHKETAIIAEIPLKVSLDAYYARFRIDPYPVVNFGTLAICTEKTMYLNIENIGRFPLRYSVQLISKHPSVIYMIKTLQDDFVEKMDLAEKRQKPKKGKKSSRNETKVVSEPGKLVVGSMTITKLEGSVNVGQTDSIAIICYPEFVGSQEEQILVVVQDSTPQDREGKIVTLTVNSSMPTIDFQDLDSMFQENHVVDRIQDFECPKDIGAHTVFAREEICLHFRYVNVLSTHVTCFKLHNRGVVAANVEIHLVEETLTPNTEKSNTFIVEPPDEQIPPMGYKVFTVSFAPRVIQTFQGTLRAAVVLPPHLEADQLFIKLLGESCVPEVAITEPVHGARERPSLNFARTLIDESSCRYFAIENVGFIKAKVIVEIDEDPNDVFLFSVCLDTQHLLQVWQEYCDELHDRCTVVRLAPGNVARFKVTFTPIEVGKYCGKIRLHVVDNPYENMLIYLEGECYIETVILEGLQFEESNEKAATRNHKNRKVSSKQNSLVSASSISMLPASLTYILDYGLCFVSKMYKKAFKIVNKSTDRSFRFQWSVHPYVVFEPAVGHIKYLTSKEIVATFLAPEPTNQENVRIECLIYEILIEYSETETGWDDRQVEIRWEKMHHELMDSLSDVEFLWKKIIEPTVETKHEVVPGTSKSIHLLLNAVVAFSECLCTVENTREFTFSVSNPGIVDVMFAWKINMDEHYPRRHLGDDSADMKTASSTRPSDLFSSTAGLSGRTTDSWLEGDDLPFAIHPETGKIPPGQSVECTLKFSPKDVFYYKAYLTCKIENLEPNQPTLMIPIVARSLLPYCHFDVKESDYVTSGRRDASRPGPVGYETDDSTVWQNIRAIEFKVVGIGGTHVKKFHLINPTADDYYFSWTNRSPRRVEEISKFHCMVTEGVAERGKRTDLAFTFLAEDVGVFESFWLFSIDRYNLDCLFLVVGIVTEPSVHCLAVHMKLKPTILGQTRRSVLNRFNARDSTRLLNNEDFHIPFNVLEESLYSEGRFQKLSVTPMSGTLLSKSEQHLWVEYHPTRIGEFHFSIQCAVKLMKSPLTIFVTASVYDIVCTVSYCKPNGETILASKSKENIIDLGKIMPEIPITLKFDITNACKVAFYYTWELGMTPEISCRNAYNVTMPQKQGYVTSDDRSTRFLTLTTYQKVTIKDHCVVLQVSNGPTYKFILKAFSKRPAIEFSFNRYDFGPCYIQERNTISYFTELRVTNSDDAPFIIECKFEEQPHLSVDLNRISEALAARSAVAIPIVFRPLKETKYHECLAFTINSTNEKKITITGEGISYKVRLVNPRDKSIDLGSVPVFKSVVKKVPVINEGSAPLELKFGLMKFLSGYDEYRESRGYCDSKMEGASELIPASIMETKRSWTMDLKLRTDEPKLSDVLKVEPSSNIVLKPNKRVNVLITFKSPSRIRPFMAKVAFQSSSTILPLFLVRGSCVGAEFRLNRNHISFGTVIQGCAAESKIVLTNTGDLGSRFKWNVSKLPKDFQINPMSGYCSAGMDVNFIVKFQPSEQRCLTEGEGIIEIEKYQSLSVKISGACGKLPDPIETITFECLVRETQTRSMIIMNDSNLPWKLNVEVTGDYFSVDEMLLVPPQQSASCVVTYLPLVMNSENTPHMGTLVLKSVDENLYMVYSLRGRSLPPLVTSKISRRFPAKTKYTELMPVHNWLNIQQRFDCKIELTTNDNTESQIPLYSFVGNEKIDVPANGQRDYRAVFYCYEKWNFSFKVTFTNNEKEYQFYDIEYEVTEPEVIESISLVTPARSQVCHALKLENPLERERIKFTAECLHPFITVIQMPKFVQPLSHEYISIIYHPTLQFLTDIATLNIDGQKLGRFPYELRLKANPAPPEKTTRVDSECFAYPKFIHVNKLEEGVIDVIYEPHDVENVTATLTASSDTAGEFIFPLIGSCSLPKPMGPYMVTRSSSALIPFKNVFSEAKVFDFIVDVPDIFRMNTASTILESKQSIDIKVDIQEEQEGENTEEEKHSVTGKLTVYCTDHAFSHINWTGKTSSTQNNRAKTFSVLTSKFEISRALLILGTISRATSEKFMSSSHKIKSLRQKYQTHDGLIVPQPRYKRPPDTILELSAKTNSGYRYIPD</sequence>
<gene>
    <name evidence="2" type="ORF">WN51_00626</name>
</gene>
<feature type="region of interest" description="Disordered" evidence="1">
    <location>
        <begin position="1792"/>
        <end position="1816"/>
    </location>
</feature>
<accession>A0A0N1ITL4</accession>
<keyword evidence="3" id="KW-1185">Reference proteome</keyword>
<feature type="compositionally biased region" description="Polar residues" evidence="1">
    <location>
        <begin position="1801"/>
        <end position="1816"/>
    </location>
</feature>
<protein>
    <submittedName>
        <fullName evidence="2">Hydrocephalus-inducing protein</fullName>
    </submittedName>
</protein>
<feature type="compositionally biased region" description="Basic residues" evidence="1">
    <location>
        <begin position="596"/>
        <end position="609"/>
    </location>
</feature>
<dbReference type="InterPro" id="IPR033305">
    <property type="entry name" value="Hydin-like"/>
</dbReference>
<feature type="compositionally biased region" description="Basic and acidic residues" evidence="1">
    <location>
        <begin position="315"/>
        <end position="326"/>
    </location>
</feature>
<proteinExistence type="predicted"/>
<dbReference type="EMBL" id="KQ435792">
    <property type="protein sequence ID" value="KOX74282.1"/>
    <property type="molecule type" value="Genomic_DNA"/>
</dbReference>
<dbReference type="GO" id="GO:0003341">
    <property type="term" value="P:cilium movement"/>
    <property type="evidence" value="ECO:0007669"/>
    <property type="project" value="TreeGrafter"/>
</dbReference>
<dbReference type="PANTHER" id="PTHR23053:SF0">
    <property type="entry name" value="HYDROCEPHALUS-INDUCING PROTEIN HOMOLOG"/>
    <property type="match status" value="1"/>
</dbReference>
<dbReference type="GO" id="GO:1904158">
    <property type="term" value="P:axonemal central apparatus assembly"/>
    <property type="evidence" value="ECO:0007669"/>
    <property type="project" value="TreeGrafter"/>
</dbReference>
<dbReference type="Gene3D" id="2.60.40.10">
    <property type="entry name" value="Immunoglobulins"/>
    <property type="match status" value="10"/>
</dbReference>
<dbReference type="Proteomes" id="UP000053105">
    <property type="component" value="Unassembled WGS sequence"/>
</dbReference>
<evidence type="ECO:0000256" key="1">
    <source>
        <dbReference type="SAM" id="MobiDB-lite"/>
    </source>
</evidence>
<dbReference type="OrthoDB" id="442692at2759"/>
<dbReference type="PANTHER" id="PTHR23053">
    <property type="entry name" value="DLEC1 DELETED IN LUNG AND ESOPHAGEAL CANCER 1"/>
    <property type="match status" value="1"/>
</dbReference>
<name>A0A0N1ITL4_9HYME</name>
<evidence type="ECO:0000313" key="2">
    <source>
        <dbReference type="EMBL" id="KOX74282.1"/>
    </source>
</evidence>
<feature type="region of interest" description="Disordered" evidence="1">
    <location>
        <begin position="593"/>
        <end position="632"/>
    </location>
</feature>
<reference evidence="2 3" key="1">
    <citation type="submission" date="2015-07" db="EMBL/GenBank/DDBJ databases">
        <title>The genome of Melipona quadrifasciata.</title>
        <authorList>
            <person name="Pan H."/>
            <person name="Kapheim K."/>
        </authorList>
    </citation>
    <scope>NUCLEOTIDE SEQUENCE [LARGE SCALE GENOMIC DNA]</scope>
    <source>
        <strain evidence="2">0111107301</strain>
        <tissue evidence="2">Whole body</tissue>
    </source>
</reference>
<evidence type="ECO:0000313" key="3">
    <source>
        <dbReference type="Proteomes" id="UP000053105"/>
    </source>
</evidence>
<feature type="compositionally biased region" description="Basic residues" evidence="1">
    <location>
        <begin position="92"/>
        <end position="101"/>
    </location>
</feature>
<dbReference type="STRING" id="166423.A0A0N1ITL4"/>
<feature type="compositionally biased region" description="Low complexity" evidence="1">
    <location>
        <begin position="621"/>
        <end position="632"/>
    </location>
</feature>
<feature type="compositionally biased region" description="Polar residues" evidence="1">
    <location>
        <begin position="298"/>
        <end position="312"/>
    </location>
</feature>
<dbReference type="InterPro" id="IPR013783">
    <property type="entry name" value="Ig-like_fold"/>
</dbReference>
<feature type="region of interest" description="Disordered" evidence="1">
    <location>
        <begin position="70"/>
        <end position="133"/>
    </location>
</feature>
<dbReference type="GO" id="GO:0005930">
    <property type="term" value="C:axoneme"/>
    <property type="evidence" value="ECO:0007669"/>
    <property type="project" value="TreeGrafter"/>
</dbReference>